<reference evidence="1" key="1">
    <citation type="submission" date="2020-01" db="EMBL/GenBank/DDBJ databases">
        <authorList>
            <person name="Meier V. D."/>
            <person name="Meier V D."/>
        </authorList>
    </citation>
    <scope>NUCLEOTIDE SEQUENCE</scope>
    <source>
        <strain evidence="1">HLG_WM_MAG_03</strain>
    </source>
</reference>
<accession>A0A6S6TQN4</accession>
<dbReference type="AlphaFoldDB" id="A0A6S6TQN4"/>
<evidence type="ECO:0000313" key="1">
    <source>
        <dbReference type="EMBL" id="CAA6821724.1"/>
    </source>
</evidence>
<organism evidence="1">
    <name type="scientific">uncultured Sulfurovum sp</name>
    <dbReference type="NCBI Taxonomy" id="269237"/>
    <lineage>
        <taxon>Bacteria</taxon>
        <taxon>Pseudomonadati</taxon>
        <taxon>Campylobacterota</taxon>
        <taxon>Epsilonproteobacteria</taxon>
        <taxon>Campylobacterales</taxon>
        <taxon>Sulfurovaceae</taxon>
        <taxon>Sulfurovum</taxon>
        <taxon>environmental samples</taxon>
    </lineage>
</organism>
<name>A0A6S6TQN4_9BACT</name>
<sequence>MESTFRNFITDLNSDSLIQYRERNYLDKRSISRTNYGKYEKLFKDTNHKVLKNSGYIHINKIDPRLVKELLELGLAIEGEHEWSSWIKIDNFIGETYMTHLAKVISIVNSIPIVTDKVENITPIEVDTFRYREEFKEQLGYLLIDSVVPKNINNVTIEQLINIRLKYDDQRIAFFDEVNNLSRLLPTIDNKSMLKDALHYHNKLLIKQTKELKKVFNLNGIESIVKPVALSMGVGMATDYMIPSENKLWGASAGLLYGVVTAYTNIRKRQIETEKDSMAYLLNVQSELDKESLFKTIQQNWRR</sequence>
<protein>
    <submittedName>
        <fullName evidence="1">Uncharacterized protein</fullName>
    </submittedName>
</protein>
<dbReference type="EMBL" id="CACVAR010000327">
    <property type="protein sequence ID" value="CAA6821724.1"/>
    <property type="molecule type" value="Genomic_DNA"/>
</dbReference>
<proteinExistence type="predicted"/>
<gene>
    <name evidence="1" type="ORF">HELGO_WM54912</name>
</gene>